<dbReference type="AlphaFoldDB" id="A0A8J3N6N4"/>
<evidence type="ECO:0000313" key="3">
    <source>
        <dbReference type="Proteomes" id="UP000597444"/>
    </source>
</evidence>
<gene>
    <name evidence="2" type="ORF">KSF_105850</name>
</gene>
<feature type="compositionally biased region" description="Acidic residues" evidence="1">
    <location>
        <begin position="1"/>
        <end position="14"/>
    </location>
</feature>
<feature type="region of interest" description="Disordered" evidence="1">
    <location>
        <begin position="1"/>
        <end position="66"/>
    </location>
</feature>
<evidence type="ECO:0000313" key="2">
    <source>
        <dbReference type="EMBL" id="GHP00538.1"/>
    </source>
</evidence>
<accession>A0A8J3N6N4</accession>
<dbReference type="Proteomes" id="UP000597444">
    <property type="component" value="Unassembled WGS sequence"/>
</dbReference>
<sequence length="66" mass="6889">MEEAGEEAEGEAIETEQIAAEAEAGATATKEEESTQGDSVEEVPGNTAVVEEGHSTVEEETPHDES</sequence>
<keyword evidence="3" id="KW-1185">Reference proteome</keyword>
<evidence type="ECO:0000256" key="1">
    <source>
        <dbReference type="SAM" id="MobiDB-lite"/>
    </source>
</evidence>
<reference evidence="2" key="1">
    <citation type="submission" date="2020-10" db="EMBL/GenBank/DDBJ databases">
        <title>Taxonomic study of unclassified bacteria belonging to the class Ktedonobacteria.</title>
        <authorList>
            <person name="Yabe S."/>
            <person name="Wang C.M."/>
            <person name="Zheng Y."/>
            <person name="Sakai Y."/>
            <person name="Cavaletti L."/>
            <person name="Monciardini P."/>
            <person name="Donadio S."/>
        </authorList>
    </citation>
    <scope>NUCLEOTIDE SEQUENCE</scope>
    <source>
        <strain evidence="2">ID150040</strain>
    </source>
</reference>
<protein>
    <submittedName>
        <fullName evidence="2">Uncharacterized protein</fullName>
    </submittedName>
</protein>
<name>A0A8J3N6N4_9CHLR</name>
<proteinExistence type="predicted"/>
<comment type="caution">
    <text evidence="2">The sequence shown here is derived from an EMBL/GenBank/DDBJ whole genome shotgun (WGS) entry which is preliminary data.</text>
</comment>
<feature type="compositionally biased region" description="Low complexity" evidence="1">
    <location>
        <begin position="15"/>
        <end position="28"/>
    </location>
</feature>
<organism evidence="2 3">
    <name type="scientific">Reticulibacter mediterranei</name>
    <dbReference type="NCBI Taxonomy" id="2778369"/>
    <lineage>
        <taxon>Bacteria</taxon>
        <taxon>Bacillati</taxon>
        <taxon>Chloroflexota</taxon>
        <taxon>Ktedonobacteria</taxon>
        <taxon>Ktedonobacterales</taxon>
        <taxon>Reticulibacteraceae</taxon>
        <taxon>Reticulibacter</taxon>
    </lineage>
</organism>
<dbReference type="EMBL" id="BNJK01000002">
    <property type="protein sequence ID" value="GHP00538.1"/>
    <property type="molecule type" value="Genomic_DNA"/>
</dbReference>